<dbReference type="PANTHER" id="PTHR21063">
    <property type="entry name" value="LFA-3"/>
    <property type="match status" value="1"/>
</dbReference>
<evidence type="ECO:0000256" key="1">
    <source>
        <dbReference type="SAM" id="Phobius"/>
    </source>
</evidence>
<dbReference type="InterPro" id="IPR003599">
    <property type="entry name" value="Ig_sub"/>
</dbReference>
<feature type="transmembrane region" description="Helical" evidence="1">
    <location>
        <begin position="376"/>
        <end position="399"/>
    </location>
</feature>
<dbReference type="SMART" id="SM00409">
    <property type="entry name" value="IG"/>
    <property type="match status" value="3"/>
</dbReference>
<dbReference type="InterPro" id="IPR013783">
    <property type="entry name" value="Ig-like_fold"/>
</dbReference>
<feature type="domain" description="Immunoglobulin" evidence="3">
    <location>
        <begin position="50"/>
        <end position="150"/>
    </location>
</feature>
<dbReference type="SUPFAM" id="SSF48726">
    <property type="entry name" value="Immunoglobulin"/>
    <property type="match status" value="3"/>
</dbReference>
<feature type="chain" id="PRO_5029684318" description="Immunoglobulin domain-containing protein" evidence="2">
    <location>
        <begin position="45"/>
        <end position="403"/>
    </location>
</feature>
<protein>
    <recommendedName>
        <fullName evidence="3">Immunoglobulin domain-containing protein</fullName>
    </recommendedName>
</protein>
<dbReference type="InterPro" id="IPR036179">
    <property type="entry name" value="Ig-like_dom_sf"/>
</dbReference>
<feature type="domain" description="Immunoglobulin" evidence="3">
    <location>
        <begin position="268"/>
        <end position="368"/>
    </location>
</feature>
<dbReference type="EMBL" id="JAAMOB010000022">
    <property type="protein sequence ID" value="KAF4097199.1"/>
    <property type="molecule type" value="Genomic_DNA"/>
</dbReference>
<dbReference type="InterPro" id="IPR013106">
    <property type="entry name" value="Ig_V-set"/>
</dbReference>
<evidence type="ECO:0000256" key="2">
    <source>
        <dbReference type="SAM" id="SignalP"/>
    </source>
</evidence>
<keyword evidence="5" id="KW-1185">Reference proteome</keyword>
<reference evidence="4 5" key="1">
    <citation type="submission" date="2020-04" db="EMBL/GenBank/DDBJ databases">
        <title>Chromosome-level genome assembly of a cyprinid fish Onychostoma macrolepis by integration of Nanopore Sequencing, Bionano and Hi-C technology.</title>
        <authorList>
            <person name="Wang D."/>
        </authorList>
    </citation>
    <scope>NUCLEOTIDE SEQUENCE [LARGE SCALE GENOMIC DNA]</scope>
    <source>
        <strain evidence="4">SWU-2019</strain>
        <tissue evidence="4">Muscle</tissue>
    </source>
</reference>
<organism evidence="4 5">
    <name type="scientific">Onychostoma macrolepis</name>
    <dbReference type="NCBI Taxonomy" id="369639"/>
    <lineage>
        <taxon>Eukaryota</taxon>
        <taxon>Metazoa</taxon>
        <taxon>Chordata</taxon>
        <taxon>Craniata</taxon>
        <taxon>Vertebrata</taxon>
        <taxon>Euteleostomi</taxon>
        <taxon>Actinopterygii</taxon>
        <taxon>Neopterygii</taxon>
        <taxon>Teleostei</taxon>
        <taxon>Ostariophysi</taxon>
        <taxon>Cypriniformes</taxon>
        <taxon>Cyprinidae</taxon>
        <taxon>Acrossocheilinae</taxon>
        <taxon>Onychostoma</taxon>
    </lineage>
</organism>
<dbReference type="Pfam" id="PF07686">
    <property type="entry name" value="V-set"/>
    <property type="match status" value="1"/>
</dbReference>
<keyword evidence="1" id="KW-0812">Transmembrane</keyword>
<name>A0A7J6BQB0_9TELE</name>
<feature type="signal peptide" evidence="2">
    <location>
        <begin position="1"/>
        <end position="44"/>
    </location>
</feature>
<feature type="domain" description="Immunoglobulin" evidence="3">
    <location>
        <begin position="159"/>
        <end position="259"/>
    </location>
</feature>
<dbReference type="PANTHER" id="PTHR21063:SF4">
    <property type="entry name" value="CD48 ANTIGEN-RELATED"/>
    <property type="match status" value="1"/>
</dbReference>
<keyword evidence="1" id="KW-1133">Transmembrane helix</keyword>
<keyword evidence="2" id="KW-0732">Signal</keyword>
<comment type="caution">
    <text evidence="4">The sequence shown here is derived from an EMBL/GenBank/DDBJ whole genome shotgun (WGS) entry which is preliminary data.</text>
</comment>
<dbReference type="AlphaFoldDB" id="A0A7J6BQB0"/>
<gene>
    <name evidence="4" type="ORF">G5714_021207</name>
</gene>
<evidence type="ECO:0000313" key="4">
    <source>
        <dbReference type="EMBL" id="KAF4097199.1"/>
    </source>
</evidence>
<keyword evidence="1" id="KW-0472">Membrane</keyword>
<accession>A0A7J6BQB0</accession>
<evidence type="ECO:0000313" key="5">
    <source>
        <dbReference type="Proteomes" id="UP000579812"/>
    </source>
</evidence>
<dbReference type="Proteomes" id="UP000579812">
    <property type="component" value="Unassembled WGS sequence"/>
</dbReference>
<sequence length="403" mass="45372">MAFISILLTCFFSLPFLFRRTAVKMNNAVLWKFVNVLIVLGVSAAEQEETKRKSVQEGESVILDPGVIKNKTNDLTTWYFNDILIAEITGDQSKVCTDEQCKERFRDRLKLDHQTGSLTIINTRTTDSGRYDLQINSSSSNIKSFIVTVTDASDADTDGESVSVMEGDSVTLHTDVEINQHHRIRWYFKDIRIAQMNRNQRKICTDDQCKERFRDKLKLDRQTGSLTIMNIRTTDSGLYHLQIINRSSSSEKPFSVTVYDVPAEISEMRRSSVKEGESATFDPGVIKKTNNLMTWYFDDVRIAEITGDQSMICTDDQCDERFRDRLEVDLQTGSLTIMNTRTTDSGDYKLQIISSSSIIIKSFSVTVTDSGLSPSAVGGICAVVLFVAVAVGANGIYYMKGKY</sequence>
<proteinExistence type="predicted"/>
<dbReference type="Gene3D" id="2.60.40.10">
    <property type="entry name" value="Immunoglobulins"/>
    <property type="match status" value="3"/>
</dbReference>
<evidence type="ECO:0000259" key="3">
    <source>
        <dbReference type="SMART" id="SM00409"/>
    </source>
</evidence>